<dbReference type="NCBIfam" id="TIGR00839">
    <property type="entry name" value="aspA"/>
    <property type="match status" value="1"/>
</dbReference>
<dbReference type="InterPro" id="IPR020557">
    <property type="entry name" value="Fumarate_lyase_CS"/>
</dbReference>
<dbReference type="NCBIfam" id="NF008909">
    <property type="entry name" value="PRK12273.1"/>
    <property type="match status" value="1"/>
</dbReference>
<comment type="similarity">
    <text evidence="1">Belongs to the class-II fumarase/aspartase family. Aspartase subfamily.</text>
</comment>
<dbReference type="PANTHER" id="PTHR42696">
    <property type="entry name" value="ASPARTATE AMMONIA-LYASE"/>
    <property type="match status" value="1"/>
</dbReference>
<dbReference type="FunFam" id="1.20.200.10:FF:000001">
    <property type="entry name" value="Fumarate hydratase, mitochondrial"/>
    <property type="match status" value="1"/>
</dbReference>
<evidence type="ECO:0000313" key="7">
    <source>
        <dbReference type="EMBL" id="AGT02518.1"/>
    </source>
</evidence>
<dbReference type="PANTHER" id="PTHR42696:SF2">
    <property type="entry name" value="ASPARTATE AMMONIA-LYASE"/>
    <property type="match status" value="1"/>
</dbReference>
<evidence type="ECO:0000256" key="4">
    <source>
        <dbReference type="ARBA" id="ARBA00023239"/>
    </source>
</evidence>
<dbReference type="GO" id="GO:0008797">
    <property type="term" value="F:aspartate ammonia-lyase activity"/>
    <property type="evidence" value="ECO:0007669"/>
    <property type="project" value="UniProtKB-EC"/>
</dbReference>
<dbReference type="PRINTS" id="PR00145">
    <property type="entry name" value="ARGSUCLYASE"/>
</dbReference>
<dbReference type="GO" id="GO:0006099">
    <property type="term" value="P:tricarboxylic acid cycle"/>
    <property type="evidence" value="ECO:0007669"/>
    <property type="project" value="InterPro"/>
</dbReference>
<dbReference type="EMBL" id="KC503352">
    <property type="protein sequence ID" value="AGT02518.1"/>
    <property type="molecule type" value="Genomic_DNA"/>
</dbReference>
<dbReference type="Gene3D" id="1.10.275.10">
    <property type="entry name" value="Fumarase/aspartase (N-terminal domain)"/>
    <property type="match status" value="1"/>
</dbReference>
<evidence type="ECO:0000256" key="3">
    <source>
        <dbReference type="ARBA" id="ARBA00016146"/>
    </source>
</evidence>
<dbReference type="GO" id="GO:0006531">
    <property type="term" value="P:aspartate metabolic process"/>
    <property type="evidence" value="ECO:0007669"/>
    <property type="project" value="InterPro"/>
</dbReference>
<dbReference type="SUPFAM" id="SSF48557">
    <property type="entry name" value="L-aspartase-like"/>
    <property type="match status" value="1"/>
</dbReference>
<dbReference type="FunFam" id="1.10.275.10:FF:000001">
    <property type="entry name" value="Fumarate hydratase, mitochondrial"/>
    <property type="match status" value="1"/>
</dbReference>
<dbReference type="InterPro" id="IPR024083">
    <property type="entry name" value="Fumarase/histidase_N"/>
</dbReference>
<name>U5KM22_HERMU</name>
<dbReference type="InterPro" id="IPR000362">
    <property type="entry name" value="Fumarate_lyase_fam"/>
</dbReference>
<dbReference type="InterPro" id="IPR022761">
    <property type="entry name" value="Fumarate_lyase_N"/>
</dbReference>
<feature type="domain" description="Fumarase C C-terminal" evidence="6">
    <location>
        <begin position="415"/>
        <end position="468"/>
    </location>
</feature>
<dbReference type="Gene3D" id="1.20.200.10">
    <property type="entry name" value="Fumarase/aspartase (Central domain)"/>
    <property type="match status" value="1"/>
</dbReference>
<keyword evidence="4 7" id="KW-0456">Lyase</keyword>
<dbReference type="Gene3D" id="1.10.40.30">
    <property type="entry name" value="Fumarase/aspartase (C-terminal domain)"/>
    <property type="match status" value="1"/>
</dbReference>
<dbReference type="InterPro" id="IPR018951">
    <property type="entry name" value="Fumarase_C_C"/>
</dbReference>
<dbReference type="PRINTS" id="PR00149">
    <property type="entry name" value="FUMRATELYASE"/>
</dbReference>
<evidence type="ECO:0000256" key="2">
    <source>
        <dbReference type="ARBA" id="ARBA00012992"/>
    </source>
</evidence>
<dbReference type="InterPro" id="IPR004708">
    <property type="entry name" value="ApsA"/>
</dbReference>
<dbReference type="InterPro" id="IPR008948">
    <property type="entry name" value="L-Aspartase-like"/>
</dbReference>
<sequence length="477" mass="52424">MSAADKPLFRVEKDLLGTREIPVDAYYGINAQRAMDNFRLSRTSINNFPHLIRGMVQVKKACAMANRELRLLPKDIAEAIVTACNLILTEGRCMDQFPMDAFQGGAGTSVNMNANEVVANLALEVMGHKKGEYKYCHPNDHVNLCQSTNDAYPSGIKLALFEDIICLFDGMKILASSFERKAEEFNDVLKMGRTQLQDAVPMTLGEEFAAFAYWVNGEINNLRNSAACLLEFNLGGTAIGTGINAAPGFSELVMKKLSENMGYECHLAKNLIAITSDCGPYVTVHGAIKRFCIKLSKICNDLRLLSSGPRTGLMEIHLPEVQAGSSIMPAKVNPVIPEAVSQVCFKVSGNDMAIVMAAEAGQLQLNVMEPVIAECLFESIELLDNACRMLAAKCVDGITANRDRCEHFVTNSIGIVTYLCPQLGHALCDEIGQECAKTGKGVREVTEEKGYLPKEQLDHIFSMKNMMHPEYLGERFN</sequence>
<evidence type="ECO:0000259" key="6">
    <source>
        <dbReference type="Pfam" id="PF10415"/>
    </source>
</evidence>
<dbReference type="GO" id="GO:0005829">
    <property type="term" value="C:cytosol"/>
    <property type="evidence" value="ECO:0007669"/>
    <property type="project" value="TreeGrafter"/>
</dbReference>
<dbReference type="PROSITE" id="PS00163">
    <property type="entry name" value="FUMARATE_LYASES"/>
    <property type="match status" value="1"/>
</dbReference>
<reference evidence="7" key="1">
    <citation type="submission" date="2013-01" db="EMBL/GenBank/DDBJ databases">
        <title>Genomic Cooperation Between Trypanosomatids and Their Bacterial Endosymbionts in the Synthesis of Essential Amino Acids Heavily Influenced by Multiple Lateral Gene Transfer Events.</title>
        <authorList>
            <person name="Alves J.M.P."/>
            <person name="Klein C."/>
            <person name="Maia da Silva F."/>
            <person name="Costa Martins A.G."/>
            <person name="Serrano M.G."/>
            <person name="Buck G.A."/>
            <person name="Vasconcelos A.T.R."/>
            <person name="France-Sagot M."/>
            <person name="Teixeira M.M.G."/>
            <person name="Motta M.C.M."/>
            <person name="Camargo E.P."/>
        </authorList>
    </citation>
    <scope>NUCLEOTIDE SEQUENCE</scope>
</reference>
<protein>
    <recommendedName>
        <fullName evidence="3">Aspartate ammonia-lyase</fullName>
        <ecNumber evidence="2">4.3.1.1</ecNumber>
    </recommendedName>
</protein>
<dbReference type="Pfam" id="PF10415">
    <property type="entry name" value="FumaraseC_C"/>
    <property type="match status" value="1"/>
</dbReference>
<dbReference type="InterPro" id="IPR051546">
    <property type="entry name" value="Aspartate_Ammonia-Lyase"/>
</dbReference>
<accession>U5KM22</accession>
<dbReference type="Pfam" id="PF00206">
    <property type="entry name" value="Lyase_1"/>
    <property type="match status" value="1"/>
</dbReference>
<dbReference type="CDD" id="cd01357">
    <property type="entry name" value="Aspartase"/>
    <property type="match status" value="1"/>
</dbReference>
<feature type="domain" description="Fumarate lyase N-terminal" evidence="5">
    <location>
        <begin position="17"/>
        <end position="349"/>
    </location>
</feature>
<proteinExistence type="inferred from homology"/>
<evidence type="ECO:0000259" key="5">
    <source>
        <dbReference type="Pfam" id="PF00206"/>
    </source>
</evidence>
<dbReference type="EC" id="4.3.1.1" evidence="2"/>
<evidence type="ECO:0000256" key="1">
    <source>
        <dbReference type="ARBA" id="ARBA00005596"/>
    </source>
</evidence>
<dbReference type="AlphaFoldDB" id="U5KM22"/>
<organism evidence="7">
    <name type="scientific">Herpetomonas muscarum</name>
    <dbReference type="NCBI Taxonomy" id="5718"/>
    <lineage>
        <taxon>Eukaryota</taxon>
        <taxon>Discoba</taxon>
        <taxon>Euglenozoa</taxon>
        <taxon>Kinetoplastea</taxon>
        <taxon>Metakinetoplastina</taxon>
        <taxon>Trypanosomatida</taxon>
        <taxon>Trypanosomatidae</taxon>
        <taxon>Herpetomonas</taxon>
    </lineage>
</organism>